<evidence type="ECO:0000256" key="14">
    <source>
        <dbReference type="PROSITE-ProRule" id="PRU00469"/>
    </source>
</evidence>
<dbReference type="SMART" id="SM00385">
    <property type="entry name" value="CYCLIN"/>
    <property type="match status" value="2"/>
</dbReference>
<evidence type="ECO:0000256" key="7">
    <source>
        <dbReference type="ARBA" id="ARBA00022833"/>
    </source>
</evidence>
<evidence type="ECO:0000259" key="15">
    <source>
        <dbReference type="PROSITE" id="PS51134"/>
    </source>
</evidence>
<accession>A0AAD7QT57</accession>
<keyword evidence="17" id="KW-1185">Reference proteome</keyword>
<dbReference type="FunFam" id="2.20.25.10:FF:000036">
    <property type="entry name" value="Transcription initiation factor IIB"/>
    <property type="match status" value="1"/>
</dbReference>
<keyword evidence="9" id="KW-0804">Transcription</keyword>
<dbReference type="RefSeq" id="XP_056044340.1">
    <property type="nucleotide sequence ID" value="XM_056185006.1"/>
</dbReference>
<dbReference type="InterPro" id="IPR036915">
    <property type="entry name" value="Cyclin-like_sf"/>
</dbReference>
<comment type="caution">
    <text evidence="16">The sequence shown here is derived from an EMBL/GenBank/DDBJ whole genome shotgun (WGS) entry which is preliminary data.</text>
</comment>
<dbReference type="PANTHER" id="PTHR11618:SF13">
    <property type="entry name" value="TRANSCRIPTION INITIATION FACTOR IIB"/>
    <property type="match status" value="1"/>
</dbReference>
<comment type="subunit">
    <text evidence="13">Associates with TFIID-IIA (DA complex) to form TFIID-IIA-IIB (DAB-complex) which is then recognized by polymerase II.</text>
</comment>
<evidence type="ECO:0000313" key="17">
    <source>
        <dbReference type="Proteomes" id="UP001217417"/>
    </source>
</evidence>
<dbReference type="GeneID" id="80880172"/>
<comment type="similarity">
    <text evidence="2">Belongs to the TFIIB family.</text>
</comment>
<name>A0AAD7QT57_9ASCO</name>
<comment type="function">
    <text evidence="12">General factor that plays a major role in the activation of eukaryotic genes transcribed by RNA polymerase II.</text>
</comment>
<dbReference type="Gene3D" id="1.10.472.170">
    <property type="match status" value="1"/>
</dbReference>
<keyword evidence="5" id="KW-0677">Repeat</keyword>
<dbReference type="Gene3D" id="1.10.472.10">
    <property type="entry name" value="Cyclin-like"/>
    <property type="match status" value="1"/>
</dbReference>
<organism evidence="16 17">
    <name type="scientific">Lipomyces tetrasporus</name>
    <dbReference type="NCBI Taxonomy" id="54092"/>
    <lineage>
        <taxon>Eukaryota</taxon>
        <taxon>Fungi</taxon>
        <taxon>Dikarya</taxon>
        <taxon>Ascomycota</taxon>
        <taxon>Saccharomycotina</taxon>
        <taxon>Lipomycetes</taxon>
        <taxon>Lipomycetales</taxon>
        <taxon>Lipomycetaceae</taxon>
        <taxon>Lipomyces</taxon>
    </lineage>
</organism>
<dbReference type="EMBL" id="JARPMG010000004">
    <property type="protein sequence ID" value="KAJ8100890.1"/>
    <property type="molecule type" value="Genomic_DNA"/>
</dbReference>
<keyword evidence="7" id="KW-0862">Zinc</keyword>
<keyword evidence="6 14" id="KW-0863">Zinc-finger</keyword>
<reference evidence="16" key="1">
    <citation type="submission" date="2023-03" db="EMBL/GenBank/DDBJ databases">
        <title>Near-Complete genome sequence of Lipomyces tetrasporous NRRL Y-64009, an oleaginous yeast capable of growing on lignocellulosic hydrolysates.</title>
        <authorList>
            <consortium name="Lawrence Berkeley National Laboratory"/>
            <person name="Jagtap S.S."/>
            <person name="Liu J.-J."/>
            <person name="Walukiewicz H.E."/>
            <person name="Pangilinan J."/>
            <person name="Lipzen A."/>
            <person name="Ahrendt S."/>
            <person name="Koriabine M."/>
            <person name="Cobaugh K."/>
            <person name="Salamov A."/>
            <person name="Yoshinaga Y."/>
            <person name="Ng V."/>
            <person name="Daum C."/>
            <person name="Grigoriev I.V."/>
            <person name="Slininger P.J."/>
            <person name="Dien B.S."/>
            <person name="Jin Y.-S."/>
            <person name="Rao C.V."/>
        </authorList>
    </citation>
    <scope>NUCLEOTIDE SEQUENCE</scope>
    <source>
        <strain evidence="16">NRRL Y-64009</strain>
    </source>
</reference>
<evidence type="ECO:0000256" key="13">
    <source>
        <dbReference type="ARBA" id="ARBA00066213"/>
    </source>
</evidence>
<evidence type="ECO:0000256" key="3">
    <source>
        <dbReference type="ARBA" id="ARBA00013932"/>
    </source>
</evidence>
<dbReference type="FunFam" id="1.10.472.10:FF:000008">
    <property type="entry name" value="Transcription initiation factor IIB"/>
    <property type="match status" value="1"/>
</dbReference>
<evidence type="ECO:0000256" key="5">
    <source>
        <dbReference type="ARBA" id="ARBA00022737"/>
    </source>
</evidence>
<dbReference type="Pfam" id="PF08271">
    <property type="entry name" value="Zn_Ribbon_TF"/>
    <property type="match status" value="1"/>
</dbReference>
<dbReference type="GO" id="GO:0016251">
    <property type="term" value="F:RNA polymerase II general transcription initiation factor activity"/>
    <property type="evidence" value="ECO:0007669"/>
    <property type="project" value="TreeGrafter"/>
</dbReference>
<evidence type="ECO:0000256" key="8">
    <source>
        <dbReference type="ARBA" id="ARBA00023015"/>
    </source>
</evidence>
<evidence type="ECO:0000256" key="10">
    <source>
        <dbReference type="ARBA" id="ARBA00023242"/>
    </source>
</evidence>
<dbReference type="GO" id="GO:0051123">
    <property type="term" value="P:RNA polymerase II preinitiation complex assembly"/>
    <property type="evidence" value="ECO:0007669"/>
    <property type="project" value="UniProtKB-ARBA"/>
</dbReference>
<dbReference type="InterPro" id="IPR000812">
    <property type="entry name" value="TFIIB"/>
</dbReference>
<evidence type="ECO:0000256" key="11">
    <source>
        <dbReference type="ARBA" id="ARBA00031706"/>
    </source>
</evidence>
<dbReference type="Pfam" id="PF00382">
    <property type="entry name" value="TFIIB"/>
    <property type="match status" value="2"/>
</dbReference>
<evidence type="ECO:0000256" key="12">
    <source>
        <dbReference type="ARBA" id="ARBA00056616"/>
    </source>
</evidence>
<gene>
    <name evidence="16" type="ORF">POJ06DRAFT_195893</name>
</gene>
<dbReference type="InterPro" id="IPR013150">
    <property type="entry name" value="TFIIB_cyclin"/>
</dbReference>
<dbReference type="Proteomes" id="UP001217417">
    <property type="component" value="Unassembled WGS sequence"/>
</dbReference>
<keyword evidence="4" id="KW-0479">Metal-binding</keyword>
<dbReference type="PRINTS" id="PR00685">
    <property type="entry name" value="TIFACTORIIB"/>
</dbReference>
<dbReference type="SUPFAM" id="SSF47954">
    <property type="entry name" value="Cyclin-like"/>
    <property type="match status" value="2"/>
</dbReference>
<evidence type="ECO:0000256" key="1">
    <source>
        <dbReference type="ARBA" id="ARBA00004123"/>
    </source>
</evidence>
<dbReference type="AlphaFoldDB" id="A0AAD7QT57"/>
<keyword evidence="8" id="KW-0805">Transcription regulation</keyword>
<dbReference type="PANTHER" id="PTHR11618">
    <property type="entry name" value="TRANSCRIPTION INITIATION FACTOR IIB-RELATED"/>
    <property type="match status" value="1"/>
</dbReference>
<feature type="domain" description="TFIIB-type" evidence="15">
    <location>
        <begin position="36"/>
        <end position="69"/>
    </location>
</feature>
<proteinExistence type="inferred from homology"/>
<evidence type="ECO:0000256" key="2">
    <source>
        <dbReference type="ARBA" id="ARBA00010857"/>
    </source>
</evidence>
<protein>
    <recommendedName>
        <fullName evidence="3">Transcription initiation factor IIB</fullName>
    </recommendedName>
    <alternativeName>
        <fullName evidence="11">General transcription factor TFIIB</fullName>
    </alternativeName>
</protein>
<dbReference type="SUPFAM" id="SSF57783">
    <property type="entry name" value="Zinc beta-ribbon"/>
    <property type="match status" value="1"/>
</dbReference>
<comment type="subcellular location">
    <subcellularLocation>
        <location evidence="1">Nucleus</location>
    </subcellularLocation>
</comment>
<dbReference type="GO" id="GO:0008270">
    <property type="term" value="F:zinc ion binding"/>
    <property type="evidence" value="ECO:0007669"/>
    <property type="project" value="UniProtKB-KW"/>
</dbReference>
<evidence type="ECO:0000256" key="9">
    <source>
        <dbReference type="ARBA" id="ARBA00023163"/>
    </source>
</evidence>
<dbReference type="FunFam" id="1.10.472.170:FF:000001">
    <property type="entry name" value="Transcription initiation factor IIB"/>
    <property type="match status" value="1"/>
</dbReference>
<dbReference type="PROSITE" id="PS51134">
    <property type="entry name" value="ZF_TFIIB"/>
    <property type="match status" value="1"/>
</dbReference>
<keyword evidence="10" id="KW-0539">Nucleus</keyword>
<dbReference type="InterPro" id="IPR013137">
    <property type="entry name" value="Znf_TFIIB"/>
</dbReference>
<dbReference type="GO" id="GO:0017025">
    <property type="term" value="F:TBP-class protein binding"/>
    <property type="evidence" value="ECO:0007669"/>
    <property type="project" value="InterPro"/>
</dbReference>
<dbReference type="GO" id="GO:0097550">
    <property type="term" value="C:transcription preinitiation complex"/>
    <property type="evidence" value="ECO:0007669"/>
    <property type="project" value="TreeGrafter"/>
</dbReference>
<evidence type="ECO:0000313" key="16">
    <source>
        <dbReference type="EMBL" id="KAJ8100890.1"/>
    </source>
</evidence>
<sequence length="360" mass="38907">MAFASTASPLATSVAFSQPVSSVNVQQSAFQRNLNVHLICPDCKEVPPNLVENFSDGDMVCGSCGLVLGDRIIDTRSEWRTFANDDQGNDDPSRVGEALNPLLDGNQLDTIISYGAPGSSVGRELNRAQNKAVHDKKDNELQAAYAKISQMCERYSLPRVVQDTAKDIYKKVKDNRKLKGKSQESIEAAAIFIACRQSGVGRTFKEICLLTSVPKKEIGKVFKIIDSILLELGGTTNAVGQVDREYQAVGTNAEDLLNRFCSHLGLSTQVASGAQYIARRAAKEGILAGRSPISIAAATIYMAAGLFGEGRSASKIAERAGVSDGTIKTSYKFLWEAREKLVDPQWIESKKASLSGLPKV</sequence>
<dbReference type="GO" id="GO:0005634">
    <property type="term" value="C:nucleus"/>
    <property type="evidence" value="ECO:0007669"/>
    <property type="project" value="UniProtKB-SubCell"/>
</dbReference>
<dbReference type="CDD" id="cd20551">
    <property type="entry name" value="CYCLIN_TFIIB_rpt1"/>
    <property type="match status" value="1"/>
</dbReference>
<dbReference type="InterPro" id="IPR013763">
    <property type="entry name" value="Cyclin-like_dom"/>
</dbReference>
<evidence type="ECO:0000256" key="6">
    <source>
        <dbReference type="ARBA" id="ARBA00022771"/>
    </source>
</evidence>
<evidence type="ECO:0000256" key="4">
    <source>
        <dbReference type="ARBA" id="ARBA00022723"/>
    </source>
</evidence>